<evidence type="ECO:0000256" key="2">
    <source>
        <dbReference type="ARBA" id="ARBA00022475"/>
    </source>
</evidence>
<evidence type="ECO:0000313" key="12">
    <source>
        <dbReference type="EMBL" id="CAI9572013.1"/>
    </source>
</evidence>
<keyword evidence="4 9" id="KW-0812">Transmembrane</keyword>
<evidence type="ECO:0000256" key="4">
    <source>
        <dbReference type="ARBA" id="ARBA00022692"/>
    </source>
</evidence>
<dbReference type="InterPro" id="IPR017452">
    <property type="entry name" value="GPCR_Rhodpsn_7TM"/>
</dbReference>
<proteinExistence type="inferred from homology"/>
<organism evidence="12 13">
    <name type="scientific">Staurois parvus</name>
    <dbReference type="NCBI Taxonomy" id="386267"/>
    <lineage>
        <taxon>Eukaryota</taxon>
        <taxon>Metazoa</taxon>
        <taxon>Chordata</taxon>
        <taxon>Craniata</taxon>
        <taxon>Vertebrata</taxon>
        <taxon>Euteleostomi</taxon>
        <taxon>Amphibia</taxon>
        <taxon>Batrachia</taxon>
        <taxon>Anura</taxon>
        <taxon>Neobatrachia</taxon>
        <taxon>Ranoidea</taxon>
        <taxon>Ranidae</taxon>
        <taxon>Staurois</taxon>
    </lineage>
</organism>
<evidence type="ECO:0000256" key="8">
    <source>
        <dbReference type="ARBA" id="ARBA00023224"/>
    </source>
</evidence>
<dbReference type="Gene3D" id="1.20.1070.10">
    <property type="entry name" value="Rhodopsin 7-helix transmembrane proteins"/>
    <property type="match status" value="1"/>
</dbReference>
<feature type="transmembrane region" description="Helical" evidence="10">
    <location>
        <begin position="57"/>
        <end position="79"/>
    </location>
</feature>
<dbReference type="InterPro" id="IPR000276">
    <property type="entry name" value="GPCR_Rhodpsn"/>
</dbReference>
<dbReference type="PROSITE" id="PS00237">
    <property type="entry name" value="G_PROTEIN_RECEP_F1_1"/>
    <property type="match status" value="1"/>
</dbReference>
<comment type="caution">
    <text evidence="12">The sequence shown here is derived from an EMBL/GenBank/DDBJ whole genome shotgun (WGS) entry which is preliminary data.</text>
</comment>
<dbReference type="Pfam" id="PF13853">
    <property type="entry name" value="7tm_4"/>
    <property type="match status" value="1"/>
</dbReference>
<feature type="transmembrane region" description="Helical" evidence="10">
    <location>
        <begin position="20"/>
        <end position="45"/>
    </location>
</feature>
<keyword evidence="13" id="KW-1185">Reference proteome</keyword>
<keyword evidence="9" id="KW-0297">G-protein coupled receptor</keyword>
<dbReference type="SUPFAM" id="SSF81321">
    <property type="entry name" value="Family A G protein-coupled receptor-like"/>
    <property type="match status" value="1"/>
</dbReference>
<evidence type="ECO:0000259" key="11">
    <source>
        <dbReference type="PROSITE" id="PS50262"/>
    </source>
</evidence>
<evidence type="ECO:0000256" key="9">
    <source>
        <dbReference type="RuleBase" id="RU000688"/>
    </source>
</evidence>
<reference evidence="12" key="1">
    <citation type="submission" date="2023-05" db="EMBL/GenBank/DDBJ databases">
        <authorList>
            <person name="Stuckert A."/>
        </authorList>
    </citation>
    <scope>NUCLEOTIDE SEQUENCE</scope>
</reference>
<dbReference type="InterPro" id="IPR000725">
    <property type="entry name" value="Olfact_rcpt"/>
</dbReference>
<keyword evidence="6 10" id="KW-1133">Transmembrane helix</keyword>
<dbReference type="PANTHER" id="PTHR26453">
    <property type="entry name" value="OLFACTORY RECEPTOR"/>
    <property type="match status" value="1"/>
</dbReference>
<keyword evidence="5" id="KW-0552">Olfaction</keyword>
<evidence type="ECO:0000256" key="6">
    <source>
        <dbReference type="ARBA" id="ARBA00022989"/>
    </source>
</evidence>
<evidence type="ECO:0000256" key="10">
    <source>
        <dbReference type="SAM" id="Phobius"/>
    </source>
</evidence>
<keyword evidence="3" id="KW-0716">Sensory transduction</keyword>
<evidence type="ECO:0000256" key="3">
    <source>
        <dbReference type="ARBA" id="ARBA00022606"/>
    </source>
</evidence>
<dbReference type="PROSITE" id="PS50262">
    <property type="entry name" value="G_PROTEIN_RECEP_F1_2"/>
    <property type="match status" value="1"/>
</dbReference>
<comment type="subcellular location">
    <subcellularLocation>
        <location evidence="1">Cell membrane</location>
        <topology evidence="1">Multi-pass membrane protein</topology>
    </subcellularLocation>
</comment>
<evidence type="ECO:0000256" key="7">
    <source>
        <dbReference type="ARBA" id="ARBA00023136"/>
    </source>
</evidence>
<protein>
    <recommendedName>
        <fullName evidence="11">G-protein coupled receptors family 1 profile domain-containing protein</fullName>
    </recommendedName>
</protein>
<feature type="transmembrane region" description="Helical" evidence="10">
    <location>
        <begin position="138"/>
        <end position="156"/>
    </location>
</feature>
<accession>A0ABN9DKS4</accession>
<evidence type="ECO:0000313" key="13">
    <source>
        <dbReference type="Proteomes" id="UP001162483"/>
    </source>
</evidence>
<dbReference type="PRINTS" id="PR00237">
    <property type="entry name" value="GPCRRHODOPSN"/>
</dbReference>
<keyword evidence="2" id="KW-1003">Cell membrane</keyword>
<name>A0ABN9DKS4_9NEOB</name>
<dbReference type="EMBL" id="CATNWA010014455">
    <property type="protein sequence ID" value="CAI9572013.1"/>
    <property type="molecule type" value="Genomic_DNA"/>
</dbReference>
<keyword evidence="9" id="KW-0675">Receptor</keyword>
<feature type="transmembrane region" description="Helical" evidence="10">
    <location>
        <begin position="99"/>
        <end position="117"/>
    </location>
</feature>
<keyword evidence="7 10" id="KW-0472">Membrane</keyword>
<evidence type="ECO:0000256" key="1">
    <source>
        <dbReference type="ARBA" id="ARBA00004651"/>
    </source>
</evidence>
<dbReference type="Proteomes" id="UP001162483">
    <property type="component" value="Unassembled WGS sequence"/>
</dbReference>
<gene>
    <name evidence="12" type="ORF">SPARVUS_LOCUS7365595</name>
</gene>
<sequence>MNGTYYSGFLLLGFANIEKYSICLFFTVLLIYVLTLFGNMLIILVVQTHVYLQTPMYYFITNLSLLEMWYISTTVPKLLSILLTKDKRVSFQWCFAQLYMFHGLGMTECALLAVMSFDRFMAICNPLRYTTIMNERMCRYLALYVGLMGSYLQQYHSPLP</sequence>
<keyword evidence="8 9" id="KW-0807">Transducer</keyword>
<comment type="similarity">
    <text evidence="9">Belongs to the G-protein coupled receptor 1 family.</text>
</comment>
<evidence type="ECO:0000256" key="5">
    <source>
        <dbReference type="ARBA" id="ARBA00022725"/>
    </source>
</evidence>
<feature type="domain" description="G-protein coupled receptors family 1 profile" evidence="11">
    <location>
        <begin position="38"/>
        <end position="160"/>
    </location>
</feature>